<gene>
    <name evidence="2" type="ORF">KP001_02305</name>
</gene>
<evidence type="ECO:0000313" key="2">
    <source>
        <dbReference type="EMBL" id="QXE91398.1"/>
    </source>
</evidence>
<dbReference type="EMBL" id="CP077683">
    <property type="protein sequence ID" value="QXE91398.1"/>
    <property type="molecule type" value="Genomic_DNA"/>
</dbReference>
<organism evidence="2 3">
    <name type="scientific">Geomonas subterranea</name>
    <dbReference type="NCBI Taxonomy" id="2847989"/>
    <lineage>
        <taxon>Bacteria</taxon>
        <taxon>Pseudomonadati</taxon>
        <taxon>Thermodesulfobacteriota</taxon>
        <taxon>Desulfuromonadia</taxon>
        <taxon>Geobacterales</taxon>
        <taxon>Geobacteraceae</taxon>
        <taxon>Geomonas</taxon>
    </lineage>
</organism>
<dbReference type="InterPro" id="IPR012437">
    <property type="entry name" value="DUF1638"/>
</dbReference>
<evidence type="ECO:0000259" key="1">
    <source>
        <dbReference type="Pfam" id="PF07796"/>
    </source>
</evidence>
<dbReference type="Proteomes" id="UP000683559">
    <property type="component" value="Chromosome"/>
</dbReference>
<reference evidence="2 3" key="1">
    <citation type="submission" date="2021-06" db="EMBL/GenBank/DDBJ databases">
        <title>Gemonas diversity in paddy soil.</title>
        <authorList>
            <person name="Liu G."/>
        </authorList>
    </citation>
    <scope>NUCLEOTIDE SEQUENCE [LARGE SCALE GENOMIC DNA]</scope>
    <source>
        <strain evidence="2 3">RG2</strain>
    </source>
</reference>
<keyword evidence="3" id="KW-1185">Reference proteome</keyword>
<proteinExistence type="predicted"/>
<evidence type="ECO:0000313" key="3">
    <source>
        <dbReference type="Proteomes" id="UP000683559"/>
    </source>
</evidence>
<feature type="domain" description="DUF1638" evidence="1">
    <location>
        <begin position="33"/>
        <end position="196"/>
    </location>
</feature>
<accession>A0ABX8LHA0</accession>
<protein>
    <submittedName>
        <fullName evidence="2">DUF1638 domain-containing protein</fullName>
    </submittedName>
</protein>
<sequence>MRSETGSTRIIACEVMKEELLAVPLLREVEFEFVSMGLHRWPDKLHEELRRLLAGTDGLRRVVLAFGLCGGAVSGLAAPSAELHIPLAHDCIPLLLGSGYSHQSLLQEEKGTFFLSGGWLEGERTVFSEYRRVRDKYGEVKARRVMATMFDAYRRLVFIRTGHPREEQHAATGRELASLLGLQYREVGGRAAWLHRIVNGPWDDEAFVTVAPGEPLTEAAFGIAAGVATLQGV</sequence>
<dbReference type="RefSeq" id="WP_217287983.1">
    <property type="nucleotide sequence ID" value="NZ_CP077683.1"/>
</dbReference>
<name>A0ABX8LHA0_9BACT</name>
<dbReference type="Pfam" id="PF07796">
    <property type="entry name" value="DUF1638"/>
    <property type="match status" value="1"/>
</dbReference>